<evidence type="ECO:0000259" key="5">
    <source>
        <dbReference type="PROSITE" id="PS51063"/>
    </source>
</evidence>
<proteinExistence type="predicted"/>
<gene>
    <name evidence="6" type="ORF">NEE01_02230</name>
</gene>
<feature type="domain" description="HTH crp-type" evidence="5">
    <location>
        <begin position="122"/>
        <end position="195"/>
    </location>
</feature>
<evidence type="ECO:0000256" key="4">
    <source>
        <dbReference type="SAM" id="MobiDB-lite"/>
    </source>
</evidence>
<dbReference type="Gene3D" id="1.10.10.10">
    <property type="entry name" value="Winged helix-like DNA-binding domain superfamily/Winged helix DNA-binding domain"/>
    <property type="match status" value="1"/>
</dbReference>
<dbReference type="Proteomes" id="UP001165565">
    <property type="component" value="Unassembled WGS sequence"/>
</dbReference>
<dbReference type="SUPFAM" id="SSF51206">
    <property type="entry name" value="cAMP-binding domain-like"/>
    <property type="match status" value="1"/>
</dbReference>
<dbReference type="CDD" id="cd00038">
    <property type="entry name" value="CAP_ED"/>
    <property type="match status" value="1"/>
</dbReference>
<dbReference type="InterPro" id="IPR036388">
    <property type="entry name" value="WH-like_DNA-bd_sf"/>
</dbReference>
<dbReference type="EMBL" id="JANFAV010000001">
    <property type="protein sequence ID" value="MCW6533598.1"/>
    <property type="molecule type" value="Genomic_DNA"/>
</dbReference>
<dbReference type="GO" id="GO:0003677">
    <property type="term" value="F:DNA binding"/>
    <property type="evidence" value="ECO:0007669"/>
    <property type="project" value="UniProtKB-KW"/>
</dbReference>
<dbReference type="Pfam" id="PF00027">
    <property type="entry name" value="cNMP_binding"/>
    <property type="match status" value="1"/>
</dbReference>
<keyword evidence="7" id="KW-1185">Reference proteome</keyword>
<sequence length="271" mass="30573">MQTTKRLITRKAHSYLARPGDETTHIYLLIDGWAARYRLLSDGRRQITALYVPGDFCDLAWRRTPAAPQHVITLTPVRAVRIETTTLERLVECDPLVRHALRRKAHLESEWQCEWLISLGRRNGLERLAHLFCELVERAGQVSKGRGSCEMPLTQVDLADISGLTPVHVNRTLQQMRRSGLIDLSAKKLRVHDLPALRKIAFFKSKDAETDTARDARDALNLFDIFPADLRQGPSKALSASGRAKRPPHLSRRKGNIARTAPNRGTGIATR</sequence>
<keyword evidence="2" id="KW-0238">DNA-binding</keyword>
<dbReference type="GO" id="GO:0006355">
    <property type="term" value="P:regulation of DNA-templated transcription"/>
    <property type="evidence" value="ECO:0007669"/>
    <property type="project" value="InterPro"/>
</dbReference>
<accession>A0AA42CSQ6</accession>
<evidence type="ECO:0000256" key="2">
    <source>
        <dbReference type="ARBA" id="ARBA00023125"/>
    </source>
</evidence>
<dbReference type="Pfam" id="PF13545">
    <property type="entry name" value="HTH_Crp_2"/>
    <property type="match status" value="1"/>
</dbReference>
<evidence type="ECO:0000256" key="1">
    <source>
        <dbReference type="ARBA" id="ARBA00023015"/>
    </source>
</evidence>
<evidence type="ECO:0000313" key="6">
    <source>
        <dbReference type="EMBL" id="MCW6533598.1"/>
    </source>
</evidence>
<dbReference type="AlphaFoldDB" id="A0AA42CSQ6"/>
<dbReference type="InterPro" id="IPR036390">
    <property type="entry name" value="WH_DNA-bd_sf"/>
</dbReference>
<comment type="caution">
    <text evidence="6">The sequence shown here is derived from an EMBL/GenBank/DDBJ whole genome shotgun (WGS) entry which is preliminary data.</text>
</comment>
<dbReference type="Gene3D" id="2.60.120.10">
    <property type="entry name" value="Jelly Rolls"/>
    <property type="match status" value="1"/>
</dbReference>
<evidence type="ECO:0000256" key="3">
    <source>
        <dbReference type="ARBA" id="ARBA00023163"/>
    </source>
</evidence>
<evidence type="ECO:0000313" key="7">
    <source>
        <dbReference type="Proteomes" id="UP001165565"/>
    </source>
</evidence>
<keyword evidence="3" id="KW-0804">Transcription</keyword>
<dbReference type="InterPro" id="IPR018490">
    <property type="entry name" value="cNMP-bd_dom_sf"/>
</dbReference>
<feature type="region of interest" description="Disordered" evidence="4">
    <location>
        <begin position="234"/>
        <end position="271"/>
    </location>
</feature>
<reference evidence="6" key="1">
    <citation type="submission" date="2022-06" db="EMBL/GenBank/DDBJ databases">
        <title>Sphingomonas sp. nov. isolated from rhizosphere soil of tomato.</title>
        <authorList>
            <person name="Dong H."/>
            <person name="Gao R."/>
        </authorList>
    </citation>
    <scope>NUCLEOTIDE SEQUENCE</scope>
    <source>
        <strain evidence="6">MMSM24</strain>
    </source>
</reference>
<dbReference type="SUPFAM" id="SSF46785">
    <property type="entry name" value="Winged helix' DNA-binding domain"/>
    <property type="match status" value="1"/>
</dbReference>
<dbReference type="SMART" id="SM00419">
    <property type="entry name" value="HTH_CRP"/>
    <property type="match status" value="1"/>
</dbReference>
<organism evidence="6 7">
    <name type="scientific">Sphingomonas lycopersici</name>
    <dbReference type="NCBI Taxonomy" id="2951807"/>
    <lineage>
        <taxon>Bacteria</taxon>
        <taxon>Pseudomonadati</taxon>
        <taxon>Pseudomonadota</taxon>
        <taxon>Alphaproteobacteria</taxon>
        <taxon>Sphingomonadales</taxon>
        <taxon>Sphingomonadaceae</taxon>
        <taxon>Sphingomonas</taxon>
    </lineage>
</organism>
<dbReference type="PROSITE" id="PS51063">
    <property type="entry name" value="HTH_CRP_2"/>
    <property type="match status" value="1"/>
</dbReference>
<protein>
    <submittedName>
        <fullName evidence="6">Crp/Fnr family transcriptional regulator</fullName>
    </submittedName>
</protein>
<dbReference type="InterPro" id="IPR000595">
    <property type="entry name" value="cNMP-bd_dom"/>
</dbReference>
<name>A0AA42CSQ6_9SPHN</name>
<feature type="compositionally biased region" description="Basic residues" evidence="4">
    <location>
        <begin position="243"/>
        <end position="256"/>
    </location>
</feature>
<dbReference type="InterPro" id="IPR014710">
    <property type="entry name" value="RmlC-like_jellyroll"/>
</dbReference>
<keyword evidence="1" id="KW-0805">Transcription regulation</keyword>
<dbReference type="InterPro" id="IPR012318">
    <property type="entry name" value="HTH_CRP"/>
</dbReference>